<dbReference type="OrthoDB" id="9953334at2"/>
<dbReference type="AlphaFoldDB" id="A0A3L7AFR0"/>
<reference evidence="2 3" key="1">
    <citation type="submission" date="2018-10" db="EMBL/GenBank/DDBJ databases">
        <authorList>
            <person name="Li J."/>
        </authorList>
    </citation>
    <scope>NUCLEOTIDE SEQUENCE [LARGE SCALE GENOMIC DNA]</scope>
    <source>
        <strain evidence="2 3">JCM 11654</strain>
    </source>
</reference>
<evidence type="ECO:0000313" key="2">
    <source>
        <dbReference type="EMBL" id="RLP78580.1"/>
    </source>
</evidence>
<feature type="compositionally biased region" description="Basic and acidic residues" evidence="1">
    <location>
        <begin position="7"/>
        <end position="17"/>
    </location>
</feature>
<keyword evidence="3" id="KW-1185">Reference proteome</keyword>
<evidence type="ECO:0000313" key="3">
    <source>
        <dbReference type="Proteomes" id="UP000269438"/>
    </source>
</evidence>
<protein>
    <recommendedName>
        <fullName evidence="4">Ribbon-helix-helix protein, CopG family</fullName>
    </recommendedName>
</protein>
<organism evidence="2 3">
    <name type="scientific">Mycetocola lacteus</name>
    <dbReference type="NCBI Taxonomy" id="76637"/>
    <lineage>
        <taxon>Bacteria</taxon>
        <taxon>Bacillati</taxon>
        <taxon>Actinomycetota</taxon>
        <taxon>Actinomycetes</taxon>
        <taxon>Micrococcales</taxon>
        <taxon>Microbacteriaceae</taxon>
        <taxon>Mycetocola</taxon>
    </lineage>
</organism>
<evidence type="ECO:0008006" key="4">
    <source>
        <dbReference type="Google" id="ProtNLM"/>
    </source>
</evidence>
<name>A0A3L7AFR0_9MICO</name>
<sequence length="103" mass="10813">MSSITEMIERAAHDAESHQGGPGQIRGQRRAGAATPAVLSVRLTAEQLAELTARAEAADQPTSAYARGILLDALGTGERDEIAAKLEAVLRHTLAPEVLARTS</sequence>
<comment type="caution">
    <text evidence="2">The sequence shown here is derived from an EMBL/GenBank/DDBJ whole genome shotgun (WGS) entry which is preliminary data.</text>
</comment>
<proteinExistence type="predicted"/>
<feature type="region of interest" description="Disordered" evidence="1">
    <location>
        <begin position="1"/>
        <end position="32"/>
    </location>
</feature>
<dbReference type="EMBL" id="RCUY01000018">
    <property type="protein sequence ID" value="RLP78580.1"/>
    <property type="molecule type" value="Genomic_DNA"/>
</dbReference>
<dbReference type="Proteomes" id="UP000269438">
    <property type="component" value="Unassembled WGS sequence"/>
</dbReference>
<accession>A0A3L7AFR0</accession>
<dbReference type="RefSeq" id="WP_121689719.1">
    <property type="nucleotide sequence ID" value="NZ_RCUY01000018.1"/>
</dbReference>
<evidence type="ECO:0000256" key="1">
    <source>
        <dbReference type="SAM" id="MobiDB-lite"/>
    </source>
</evidence>
<gene>
    <name evidence="2" type="ORF">D9V34_17345</name>
</gene>